<name>A0ABQ0L3Z4_MYCCL</name>
<evidence type="ECO:0000313" key="2">
    <source>
        <dbReference type="EMBL" id="GAT45159.1"/>
    </source>
</evidence>
<keyword evidence="3" id="KW-1185">Reference proteome</keyword>
<organism evidence="2 3">
    <name type="scientific">Mycena chlorophos</name>
    <name type="common">Agaric fungus</name>
    <name type="synonym">Agaricus chlorophos</name>
    <dbReference type="NCBI Taxonomy" id="658473"/>
    <lineage>
        <taxon>Eukaryota</taxon>
        <taxon>Fungi</taxon>
        <taxon>Dikarya</taxon>
        <taxon>Basidiomycota</taxon>
        <taxon>Agaricomycotina</taxon>
        <taxon>Agaricomycetes</taxon>
        <taxon>Agaricomycetidae</taxon>
        <taxon>Agaricales</taxon>
        <taxon>Marasmiineae</taxon>
        <taxon>Mycenaceae</taxon>
        <taxon>Mycena</taxon>
    </lineage>
</organism>
<evidence type="ECO:0000313" key="3">
    <source>
        <dbReference type="Proteomes" id="UP000815677"/>
    </source>
</evidence>
<proteinExistence type="predicted"/>
<dbReference type="Proteomes" id="UP000815677">
    <property type="component" value="Unassembled WGS sequence"/>
</dbReference>
<reference evidence="2" key="1">
    <citation type="submission" date="2014-09" db="EMBL/GenBank/DDBJ databases">
        <title>Genome sequence of the luminous mushroom Mycena chlorophos for searching fungal bioluminescence genes.</title>
        <authorList>
            <person name="Tanaka Y."/>
            <person name="Kasuga D."/>
            <person name="Oba Y."/>
            <person name="Hase S."/>
            <person name="Sato K."/>
            <person name="Oba Y."/>
            <person name="Sakakibara Y."/>
        </authorList>
    </citation>
    <scope>NUCLEOTIDE SEQUENCE</scope>
</reference>
<feature type="region of interest" description="Disordered" evidence="1">
    <location>
        <begin position="11"/>
        <end position="37"/>
    </location>
</feature>
<dbReference type="EMBL" id="DF840846">
    <property type="protein sequence ID" value="GAT45159.1"/>
    <property type="molecule type" value="Genomic_DNA"/>
</dbReference>
<evidence type="ECO:0000256" key="1">
    <source>
        <dbReference type="SAM" id="MobiDB-lite"/>
    </source>
</evidence>
<protein>
    <submittedName>
        <fullName evidence="2">Uncharacterized protein</fullName>
    </submittedName>
</protein>
<sequence length="278" mass="29972">MSFTGVDVLMQTSGPQAGHGTPTATNGPSAGSEDTPSEALTLSDALHALKETITGAVAKTMAMFPGAEAEIRACAYGLLPRLRDPNIYNALLHHQAEKLRRQGVKPTQARLNADYQRKIAPGGSWHNYQDWPDDKKAKYVRAVLDHRSSQVVARKSVKKVEAAAQRKITEAASKIESIAGDLYETTGTPMVAIIPRLNIKAPGTSVTVYTGNLDRYFEEKNSGYLGKMASNCIDDEANKIAVYAAHNDPHRPLSQSIGQVRSECSAKLNQALGESGGR</sequence>
<feature type="compositionally biased region" description="Polar residues" evidence="1">
    <location>
        <begin position="22"/>
        <end position="37"/>
    </location>
</feature>
<accession>A0ABQ0L3Z4</accession>
<gene>
    <name evidence="2" type="ORF">MCHLO_02750</name>
</gene>